<evidence type="ECO:0000313" key="12">
    <source>
        <dbReference type="EMBL" id="ANV97836.1"/>
    </source>
</evidence>
<gene>
    <name evidence="12" type="ORF">BBW65_03020</name>
</gene>
<evidence type="ECO:0000256" key="7">
    <source>
        <dbReference type="PIRSR" id="PIRSR627057-2"/>
    </source>
</evidence>
<evidence type="ECO:0000256" key="8">
    <source>
        <dbReference type="RuleBase" id="RU003983"/>
    </source>
</evidence>
<keyword evidence="1 8" id="KW-0645">Protease</keyword>
<feature type="binding site" evidence="7">
    <location>
        <position position="272"/>
    </location>
    <ligand>
        <name>Zn(2+)</name>
        <dbReference type="ChEBI" id="CHEBI:29105"/>
        <note>catalytic</note>
    </ligand>
</feature>
<dbReference type="GO" id="GO:0004222">
    <property type="term" value="F:metalloendopeptidase activity"/>
    <property type="evidence" value="ECO:0007669"/>
    <property type="project" value="InterPro"/>
</dbReference>
<dbReference type="InterPro" id="IPR032456">
    <property type="entry name" value="Peptidase_M48_N"/>
</dbReference>
<dbReference type="FunFam" id="3.30.2010.10:FF:000010">
    <property type="entry name" value="M48 family peptidase"/>
    <property type="match status" value="1"/>
</dbReference>
<dbReference type="RefSeq" id="WP_066339508.1">
    <property type="nucleotide sequence ID" value="NZ_CP016503.1"/>
</dbReference>
<feature type="active site" evidence="6">
    <location>
        <position position="273"/>
    </location>
</feature>
<dbReference type="InterPro" id="IPR027057">
    <property type="entry name" value="CAXX_Prtase_1"/>
</dbReference>
<evidence type="ECO:0000256" key="2">
    <source>
        <dbReference type="ARBA" id="ARBA00022723"/>
    </source>
</evidence>
<feature type="transmembrane region" description="Helical" evidence="9">
    <location>
        <begin position="317"/>
        <end position="342"/>
    </location>
</feature>
<dbReference type="EMBL" id="CP016503">
    <property type="protein sequence ID" value="ANV97836.1"/>
    <property type="molecule type" value="Genomic_DNA"/>
</dbReference>
<reference evidence="13" key="1">
    <citation type="submission" date="2016-07" db="EMBL/GenBank/DDBJ databases">
        <authorList>
            <person name="Florea S."/>
            <person name="Webb J.S."/>
            <person name="Jaromczyk J."/>
            <person name="Schardl C.L."/>
        </authorList>
    </citation>
    <scope>NUCLEOTIDE SEQUENCE [LARGE SCALE GENOMIC DNA]</scope>
    <source>
        <strain evidence="13">MIT 01-6242</strain>
    </source>
</reference>
<feature type="transmembrane region" description="Helical" evidence="9">
    <location>
        <begin position="6"/>
        <end position="24"/>
    </location>
</feature>
<feature type="transmembrane region" description="Helical" evidence="9">
    <location>
        <begin position="173"/>
        <end position="197"/>
    </location>
</feature>
<dbReference type="InterPro" id="IPR001915">
    <property type="entry name" value="Peptidase_M48"/>
</dbReference>
<feature type="domain" description="CAAX prenyl protease 1 N-terminal" evidence="11">
    <location>
        <begin position="40"/>
        <end position="199"/>
    </location>
</feature>
<evidence type="ECO:0000256" key="4">
    <source>
        <dbReference type="ARBA" id="ARBA00022833"/>
    </source>
</evidence>
<evidence type="ECO:0000256" key="9">
    <source>
        <dbReference type="SAM" id="Phobius"/>
    </source>
</evidence>
<keyword evidence="13" id="KW-1185">Reference proteome</keyword>
<evidence type="ECO:0000256" key="3">
    <source>
        <dbReference type="ARBA" id="ARBA00022801"/>
    </source>
</evidence>
<evidence type="ECO:0000256" key="1">
    <source>
        <dbReference type="ARBA" id="ARBA00022670"/>
    </source>
</evidence>
<evidence type="ECO:0000256" key="6">
    <source>
        <dbReference type="PIRSR" id="PIRSR627057-1"/>
    </source>
</evidence>
<evidence type="ECO:0000259" key="10">
    <source>
        <dbReference type="Pfam" id="PF01435"/>
    </source>
</evidence>
<dbReference type="AlphaFoldDB" id="A0A1B1U504"/>
<keyword evidence="5 8" id="KW-0482">Metalloprotease</keyword>
<accession>A0A1B1U504</accession>
<sequence length="405" mass="46725">MLEYWLVLAYGVFYLAPVFVVNYLQHNYIARELQNPPVLMNAKDYQQAGEYALAKLRFQNIEHLWGFGLFAFWVFWGLEWINDVIASLHIPGGRNLNCVAVILLFVFVGQIATLPFRYYQEMVLDRRFGFSKQTFGNFISDMLKSAFVLFLLGSIIFYLLVSVIVRFEMWWCLGALVAWLFVFLANFIYPTLIAPIFNKFTPLKDPVLKERIEELLHKVGFRSSGIFVMDASKRDGRLNAYFGGFGRSKRVVLFDTLLDKISSDGLLAILGHELGHYYYRDTLKSLGIMAVFIFAIFFLVGHFPVELFEELGLHRHSANILVVMMLVAPIVFFWFLPIAGFFSRKAEYRADAFGSSLASKRALGEALVRIVNENKSFPSSHRAYIFFYYTHPPLLERLKALDYAI</sequence>
<dbReference type="PANTHER" id="PTHR10120">
    <property type="entry name" value="CAAX PRENYL PROTEASE 1"/>
    <property type="match status" value="1"/>
</dbReference>
<evidence type="ECO:0000313" key="13">
    <source>
        <dbReference type="Proteomes" id="UP000092884"/>
    </source>
</evidence>
<name>A0A1B1U504_9HELI</name>
<keyword evidence="9" id="KW-1133">Transmembrane helix</keyword>
<dbReference type="Pfam" id="PF01435">
    <property type="entry name" value="Peptidase_M48"/>
    <property type="match status" value="1"/>
</dbReference>
<feature type="active site" description="Proton donor" evidence="6">
    <location>
        <position position="351"/>
    </location>
</feature>
<dbReference type="STRING" id="222136.BBW65_03020"/>
<comment type="similarity">
    <text evidence="8">Belongs to the peptidase M48 family.</text>
</comment>
<dbReference type="OrthoDB" id="9781930at2"/>
<dbReference type="CDD" id="cd07343">
    <property type="entry name" value="M48A_Zmpste24p_like"/>
    <property type="match status" value="1"/>
</dbReference>
<feature type="transmembrane region" description="Helical" evidence="9">
    <location>
        <begin position="64"/>
        <end position="81"/>
    </location>
</feature>
<keyword evidence="9" id="KW-0472">Membrane</keyword>
<comment type="cofactor">
    <cofactor evidence="7 8">
        <name>Zn(2+)</name>
        <dbReference type="ChEBI" id="CHEBI:29105"/>
    </cofactor>
    <text evidence="7 8">Binds 1 zinc ion per subunit.</text>
</comment>
<keyword evidence="3 8" id="KW-0378">Hydrolase</keyword>
<feature type="domain" description="Peptidase M48" evidence="10">
    <location>
        <begin position="202"/>
        <end position="403"/>
    </location>
</feature>
<organism evidence="12 13">
    <name type="scientific">Helicobacter enhydrae</name>
    <dbReference type="NCBI Taxonomy" id="222136"/>
    <lineage>
        <taxon>Bacteria</taxon>
        <taxon>Pseudomonadati</taxon>
        <taxon>Campylobacterota</taxon>
        <taxon>Epsilonproteobacteria</taxon>
        <taxon>Campylobacterales</taxon>
        <taxon>Helicobacteraceae</taxon>
        <taxon>Helicobacter</taxon>
    </lineage>
</organism>
<feature type="transmembrane region" description="Helical" evidence="9">
    <location>
        <begin position="146"/>
        <end position="167"/>
    </location>
</feature>
<feature type="transmembrane region" description="Helical" evidence="9">
    <location>
        <begin position="101"/>
        <end position="119"/>
    </location>
</feature>
<dbReference type="Pfam" id="PF16491">
    <property type="entry name" value="Peptidase_M48_N"/>
    <property type="match status" value="1"/>
</dbReference>
<dbReference type="GO" id="GO:0046872">
    <property type="term" value="F:metal ion binding"/>
    <property type="evidence" value="ECO:0007669"/>
    <property type="project" value="UniProtKB-KW"/>
</dbReference>
<evidence type="ECO:0000259" key="11">
    <source>
        <dbReference type="Pfam" id="PF16491"/>
    </source>
</evidence>
<dbReference type="Proteomes" id="UP000092884">
    <property type="component" value="Chromosome"/>
</dbReference>
<dbReference type="Gene3D" id="3.30.2010.10">
    <property type="entry name" value="Metalloproteases ('zincins'), catalytic domain"/>
    <property type="match status" value="1"/>
</dbReference>
<dbReference type="GO" id="GO:0071586">
    <property type="term" value="P:CAAX-box protein processing"/>
    <property type="evidence" value="ECO:0007669"/>
    <property type="project" value="InterPro"/>
</dbReference>
<feature type="binding site" evidence="7">
    <location>
        <position position="347"/>
    </location>
    <ligand>
        <name>Zn(2+)</name>
        <dbReference type="ChEBI" id="CHEBI:29105"/>
        <note>catalytic</note>
    </ligand>
</feature>
<protein>
    <submittedName>
        <fullName evidence="12">Peptidase M48</fullName>
    </submittedName>
</protein>
<feature type="transmembrane region" description="Helical" evidence="9">
    <location>
        <begin position="286"/>
        <end position="305"/>
    </location>
</feature>
<proteinExistence type="inferred from homology"/>
<evidence type="ECO:0000256" key="5">
    <source>
        <dbReference type="ARBA" id="ARBA00023049"/>
    </source>
</evidence>
<keyword evidence="4 7" id="KW-0862">Zinc</keyword>
<feature type="binding site" evidence="7">
    <location>
        <position position="276"/>
    </location>
    <ligand>
        <name>Zn(2+)</name>
        <dbReference type="ChEBI" id="CHEBI:29105"/>
        <note>catalytic</note>
    </ligand>
</feature>
<keyword evidence="2 7" id="KW-0479">Metal-binding</keyword>
<dbReference type="KEGG" id="het:BBW65_03020"/>
<keyword evidence="9" id="KW-0812">Transmembrane</keyword>